<evidence type="ECO:0000313" key="2">
    <source>
        <dbReference type="Proteomes" id="UP001497680"/>
    </source>
</evidence>
<protein>
    <submittedName>
        <fullName evidence="1">Uncharacterized protein</fullName>
    </submittedName>
</protein>
<keyword evidence="2" id="KW-1185">Reference proteome</keyword>
<reference evidence="1 2" key="1">
    <citation type="journal article" date="2022" name="New Phytol.">
        <title>Ecological generalism drives hyperdiversity of secondary metabolite gene clusters in xylarialean endophytes.</title>
        <authorList>
            <person name="Franco M.E.E."/>
            <person name="Wisecaver J.H."/>
            <person name="Arnold A.E."/>
            <person name="Ju Y.M."/>
            <person name="Slot J.C."/>
            <person name="Ahrendt S."/>
            <person name="Moore L.P."/>
            <person name="Eastman K.E."/>
            <person name="Scott K."/>
            <person name="Konkel Z."/>
            <person name="Mondo S.J."/>
            <person name="Kuo A."/>
            <person name="Hayes R.D."/>
            <person name="Haridas S."/>
            <person name="Andreopoulos B."/>
            <person name="Riley R."/>
            <person name="LaButti K."/>
            <person name="Pangilinan J."/>
            <person name="Lipzen A."/>
            <person name="Amirebrahimi M."/>
            <person name="Yan J."/>
            <person name="Adam C."/>
            <person name="Keymanesh K."/>
            <person name="Ng V."/>
            <person name="Louie K."/>
            <person name="Northen T."/>
            <person name="Drula E."/>
            <person name="Henrissat B."/>
            <person name="Hsieh H.M."/>
            <person name="Youens-Clark K."/>
            <person name="Lutzoni F."/>
            <person name="Miadlikowska J."/>
            <person name="Eastwood D.C."/>
            <person name="Hamelin R.C."/>
            <person name="Grigoriev I.V."/>
            <person name="U'Ren J.M."/>
        </authorList>
    </citation>
    <scope>NUCLEOTIDE SEQUENCE [LARGE SCALE GENOMIC DNA]</scope>
    <source>
        <strain evidence="1 2">ER1909</strain>
    </source>
</reference>
<organism evidence="1 2">
    <name type="scientific">Hypoxylon rubiginosum</name>
    <dbReference type="NCBI Taxonomy" id="110542"/>
    <lineage>
        <taxon>Eukaryota</taxon>
        <taxon>Fungi</taxon>
        <taxon>Dikarya</taxon>
        <taxon>Ascomycota</taxon>
        <taxon>Pezizomycotina</taxon>
        <taxon>Sordariomycetes</taxon>
        <taxon>Xylariomycetidae</taxon>
        <taxon>Xylariales</taxon>
        <taxon>Hypoxylaceae</taxon>
        <taxon>Hypoxylon</taxon>
    </lineage>
</organism>
<accession>A0ACC0CZ79</accession>
<evidence type="ECO:0000313" key="1">
    <source>
        <dbReference type="EMBL" id="KAI6085596.1"/>
    </source>
</evidence>
<dbReference type="EMBL" id="MU394323">
    <property type="protein sequence ID" value="KAI6085596.1"/>
    <property type="molecule type" value="Genomic_DNA"/>
</dbReference>
<gene>
    <name evidence="1" type="ORF">F4821DRAFT_240108</name>
</gene>
<sequence length="312" mass="35195">MQCTMASLSSFECFNELPKELRLLIWEYHFESARLHVVHPAPESENRNPKREVLIFHTTVLDSATNLVILDGLPPSTLINHEAYSVAASRRRVWTPVRFGKDLADSVASSRAARIPIHWPVGGATNYATVEEISADRSGQQMHPVYVDFSRDMLYLCVAHAEQAFWSLRSVSWRERLRKLAVLVPQSEFDRAIPFGPTDPIREVLESTYELEELLVVLVPQPPFVGSRALAAKTAGLPRDEFGFVPYVDYLQEAGLASNHILYTRTAMSFKEAIGGLRRKIKLRRVVDVDYLTCAFGYYERRSSLNGGPPGC</sequence>
<dbReference type="Proteomes" id="UP001497680">
    <property type="component" value="Unassembled WGS sequence"/>
</dbReference>
<proteinExistence type="predicted"/>
<name>A0ACC0CZ79_9PEZI</name>
<comment type="caution">
    <text evidence="1">The sequence shown here is derived from an EMBL/GenBank/DDBJ whole genome shotgun (WGS) entry which is preliminary data.</text>
</comment>